<dbReference type="PANTHER" id="PTHR43569">
    <property type="entry name" value="AMIDOHYDROLASE"/>
    <property type="match status" value="1"/>
</dbReference>
<dbReference type="Gene3D" id="3.20.20.140">
    <property type="entry name" value="Metal-dependent hydrolases"/>
    <property type="match status" value="1"/>
</dbReference>
<comment type="caution">
    <text evidence="3">The sequence shown here is derived from an EMBL/GenBank/DDBJ whole genome shotgun (WGS) entry which is preliminary data.</text>
</comment>
<reference evidence="3 4" key="1">
    <citation type="submission" date="2019-12" db="EMBL/GenBank/DDBJ databases">
        <title>Devosia maris sp. nov., isolated from the deep seawater.</title>
        <authorList>
            <person name="Liu Y."/>
        </authorList>
    </citation>
    <scope>NUCLEOTIDE SEQUENCE [LARGE SCALE GENOMIC DNA]</scope>
    <source>
        <strain evidence="3 4">L53-10-65</strain>
    </source>
</reference>
<proteinExistence type="inferred from homology"/>
<gene>
    <name evidence="3" type="ORF">GO014_07190</name>
</gene>
<evidence type="ECO:0000313" key="4">
    <source>
        <dbReference type="Proteomes" id="UP000438106"/>
    </source>
</evidence>
<dbReference type="AlphaFoldDB" id="A0A7X3FQA8"/>
<dbReference type="InterPro" id="IPR006680">
    <property type="entry name" value="Amidohydro-rel"/>
</dbReference>
<keyword evidence="4" id="KW-1185">Reference proteome</keyword>
<dbReference type="SUPFAM" id="SSF51556">
    <property type="entry name" value="Metallo-dependent hydrolases"/>
    <property type="match status" value="1"/>
</dbReference>
<evidence type="ECO:0000259" key="2">
    <source>
        <dbReference type="Pfam" id="PF04909"/>
    </source>
</evidence>
<feature type="domain" description="Amidohydrolase-related" evidence="2">
    <location>
        <begin position="41"/>
        <end position="332"/>
    </location>
</feature>
<dbReference type="Proteomes" id="UP000438106">
    <property type="component" value="Unassembled WGS sequence"/>
</dbReference>
<dbReference type="EMBL" id="WQRF01000001">
    <property type="protein sequence ID" value="MVS98804.1"/>
    <property type="molecule type" value="Genomic_DNA"/>
</dbReference>
<comment type="similarity">
    <text evidence="1">Belongs to the metallo-dependent hydrolases superfamily.</text>
</comment>
<evidence type="ECO:0000256" key="1">
    <source>
        <dbReference type="ARBA" id="ARBA00038310"/>
    </source>
</evidence>
<sequence>MTRVSIPTLSIATTLSFRPSQIDVGSRITRLPQGEGTVRVIDAHQHFWDLDANYLPWLADKPVKFRYGNYDALKRNYLPGDYRRDAAAFELAGSVFIETEWNPADPLGEVAWVEALRKKEGLPSVMVAQAWLDRDDAASVLEAHGQTGFVRGIRHKPKAAARPEDVEEGAPGSMGDQAFRRGFAMLKPNGLSFDLQTPWWHLAEAADLAAAFPDTQIIINHTGLPSDRSAEGLDAWRGALKRAAECPNIAIKISGLGQKDLPWTVEANGPVVRDTIEIFGVARCMFASNFPVDSLVADFGTIFNGFMACVSDLPERDQQALFHDNAARIYRIQTKEGVAP</sequence>
<dbReference type="Pfam" id="PF04909">
    <property type="entry name" value="Amidohydro_2"/>
    <property type="match status" value="1"/>
</dbReference>
<evidence type="ECO:0000313" key="3">
    <source>
        <dbReference type="EMBL" id="MVS98804.1"/>
    </source>
</evidence>
<protein>
    <submittedName>
        <fullName evidence="3">Amidohydrolase family protein</fullName>
    </submittedName>
</protein>
<accession>A0A7X3FQA8</accession>
<dbReference type="PANTHER" id="PTHR43569:SF1">
    <property type="entry name" value="BLL3371 PROTEIN"/>
    <property type="match status" value="1"/>
</dbReference>
<dbReference type="InterPro" id="IPR052350">
    <property type="entry name" value="Metallo-dep_Lactonases"/>
</dbReference>
<name>A0A7X3FQA8_9HYPH</name>
<keyword evidence="3" id="KW-0378">Hydrolase</keyword>
<dbReference type="GO" id="GO:0016787">
    <property type="term" value="F:hydrolase activity"/>
    <property type="evidence" value="ECO:0007669"/>
    <property type="project" value="UniProtKB-KW"/>
</dbReference>
<organism evidence="3 4">
    <name type="scientific">Devosia marina</name>
    <dbReference type="NCBI Taxonomy" id="2683198"/>
    <lineage>
        <taxon>Bacteria</taxon>
        <taxon>Pseudomonadati</taxon>
        <taxon>Pseudomonadota</taxon>
        <taxon>Alphaproteobacteria</taxon>
        <taxon>Hyphomicrobiales</taxon>
        <taxon>Devosiaceae</taxon>
        <taxon>Devosia</taxon>
    </lineage>
</organism>
<dbReference type="InterPro" id="IPR032466">
    <property type="entry name" value="Metal_Hydrolase"/>
</dbReference>